<name>A0A2M8KXL5_9BACT</name>
<dbReference type="Pfam" id="PF07884">
    <property type="entry name" value="VKOR"/>
    <property type="match status" value="1"/>
</dbReference>
<evidence type="ECO:0000256" key="6">
    <source>
        <dbReference type="ARBA" id="ARBA00023002"/>
    </source>
</evidence>
<dbReference type="Gene3D" id="1.20.1440.130">
    <property type="entry name" value="VKOR domain"/>
    <property type="match status" value="1"/>
</dbReference>
<feature type="transmembrane region" description="Helical" evidence="10">
    <location>
        <begin position="127"/>
        <end position="147"/>
    </location>
</feature>
<dbReference type="GO" id="GO:0048038">
    <property type="term" value="F:quinone binding"/>
    <property type="evidence" value="ECO:0007669"/>
    <property type="project" value="UniProtKB-KW"/>
</dbReference>
<evidence type="ECO:0000256" key="4">
    <source>
        <dbReference type="ARBA" id="ARBA00022719"/>
    </source>
</evidence>
<evidence type="ECO:0000313" key="12">
    <source>
        <dbReference type="EMBL" id="PJE64678.1"/>
    </source>
</evidence>
<keyword evidence="7 10" id="KW-0472">Membrane</keyword>
<evidence type="ECO:0000256" key="5">
    <source>
        <dbReference type="ARBA" id="ARBA00022989"/>
    </source>
</evidence>
<keyword evidence="5 10" id="KW-1133">Transmembrane helix</keyword>
<keyword evidence="4" id="KW-0874">Quinone</keyword>
<feature type="transmembrane region" description="Helical" evidence="10">
    <location>
        <begin position="87"/>
        <end position="115"/>
    </location>
</feature>
<proteinExistence type="inferred from homology"/>
<reference evidence="13" key="1">
    <citation type="submission" date="2017-09" db="EMBL/GenBank/DDBJ databases">
        <title>Depth-based differentiation of microbial function through sediment-hosted aquifers and enrichment of novel symbionts in the deep terrestrial subsurface.</title>
        <authorList>
            <person name="Probst A.J."/>
            <person name="Ladd B."/>
            <person name="Jarett J.K."/>
            <person name="Geller-Mcgrath D.E."/>
            <person name="Sieber C.M.K."/>
            <person name="Emerson J.B."/>
            <person name="Anantharaman K."/>
            <person name="Thomas B.C."/>
            <person name="Malmstrom R."/>
            <person name="Stieglmeier M."/>
            <person name="Klingl A."/>
            <person name="Woyke T."/>
            <person name="Ryan C.M."/>
            <person name="Banfield J.F."/>
        </authorList>
    </citation>
    <scope>NUCLEOTIDE SEQUENCE [LARGE SCALE GENOMIC DNA]</scope>
</reference>
<dbReference type="InterPro" id="IPR012932">
    <property type="entry name" value="VKOR"/>
</dbReference>
<accession>A0A2M8KXL5</accession>
<feature type="transmembrane region" description="Helical" evidence="10">
    <location>
        <begin position="153"/>
        <end position="173"/>
    </location>
</feature>
<evidence type="ECO:0000259" key="11">
    <source>
        <dbReference type="SMART" id="SM00756"/>
    </source>
</evidence>
<dbReference type="CDD" id="cd12916">
    <property type="entry name" value="VKOR_1"/>
    <property type="match status" value="1"/>
</dbReference>
<dbReference type="EMBL" id="PFEF01000004">
    <property type="protein sequence ID" value="PJE64678.1"/>
    <property type="molecule type" value="Genomic_DNA"/>
</dbReference>
<dbReference type="PANTHER" id="PTHR34573:SF1">
    <property type="entry name" value="VITAMIN K EPOXIDE REDUCTASE DOMAIN-CONTAINING PROTEIN"/>
    <property type="match status" value="1"/>
</dbReference>
<organism evidence="12 13">
    <name type="scientific">Candidatus Ryanbacteria bacterium CG10_big_fil_rev_8_21_14_0_10_43_42</name>
    <dbReference type="NCBI Taxonomy" id="1974864"/>
    <lineage>
        <taxon>Bacteria</taxon>
        <taxon>Candidatus Ryaniibacteriota</taxon>
    </lineage>
</organism>
<feature type="domain" description="Vitamin K epoxide reductase" evidence="11">
    <location>
        <begin position="41"/>
        <end position="173"/>
    </location>
</feature>
<dbReference type="GO" id="GO:0016020">
    <property type="term" value="C:membrane"/>
    <property type="evidence" value="ECO:0007669"/>
    <property type="project" value="UniProtKB-SubCell"/>
</dbReference>
<evidence type="ECO:0000313" key="13">
    <source>
        <dbReference type="Proteomes" id="UP000229098"/>
    </source>
</evidence>
<keyword evidence="3 10" id="KW-0812">Transmembrane</keyword>
<keyword evidence="8" id="KW-1015">Disulfide bond</keyword>
<dbReference type="SMART" id="SM00756">
    <property type="entry name" value="VKc"/>
    <property type="match status" value="1"/>
</dbReference>
<evidence type="ECO:0000256" key="9">
    <source>
        <dbReference type="ARBA" id="ARBA00023284"/>
    </source>
</evidence>
<sequence length="186" mass="20533">MVNKYFPTVMTSSVLLYVRPLKKQTNPYRQHPKQMNQPILSNGLITLFLLIALAGFTDAAYLTYAHYTHTILPCSLTQGCEVVTTSIYATIGIIPIALIGALYYLLLAVSAVAYLDTKKTYVMRYGSYLTFGGFATSCVLIGLQVFVLDALCLYCIFSATSSTALFILGVIILQKTKRNITPIYNA</sequence>
<protein>
    <recommendedName>
        <fullName evidence="11">Vitamin K epoxide reductase domain-containing protein</fullName>
    </recommendedName>
</protein>
<dbReference type="PANTHER" id="PTHR34573">
    <property type="entry name" value="VKC DOMAIN-CONTAINING PROTEIN"/>
    <property type="match status" value="1"/>
</dbReference>
<dbReference type="Proteomes" id="UP000229098">
    <property type="component" value="Unassembled WGS sequence"/>
</dbReference>
<dbReference type="InterPro" id="IPR038354">
    <property type="entry name" value="VKOR_sf"/>
</dbReference>
<evidence type="ECO:0000256" key="8">
    <source>
        <dbReference type="ARBA" id="ARBA00023157"/>
    </source>
</evidence>
<comment type="similarity">
    <text evidence="2">Belongs to the VKOR family.</text>
</comment>
<evidence type="ECO:0000256" key="1">
    <source>
        <dbReference type="ARBA" id="ARBA00004141"/>
    </source>
</evidence>
<gene>
    <name evidence="12" type="ORF">COU90_01315</name>
</gene>
<feature type="transmembrane region" description="Helical" evidence="10">
    <location>
        <begin position="39"/>
        <end position="67"/>
    </location>
</feature>
<keyword evidence="6" id="KW-0560">Oxidoreductase</keyword>
<dbReference type="AlphaFoldDB" id="A0A2M8KXL5"/>
<dbReference type="GO" id="GO:0016491">
    <property type="term" value="F:oxidoreductase activity"/>
    <property type="evidence" value="ECO:0007669"/>
    <property type="project" value="UniProtKB-KW"/>
</dbReference>
<keyword evidence="9" id="KW-0676">Redox-active center</keyword>
<evidence type="ECO:0000256" key="2">
    <source>
        <dbReference type="ARBA" id="ARBA00006214"/>
    </source>
</evidence>
<evidence type="ECO:0000256" key="10">
    <source>
        <dbReference type="SAM" id="Phobius"/>
    </source>
</evidence>
<evidence type="ECO:0000256" key="7">
    <source>
        <dbReference type="ARBA" id="ARBA00023136"/>
    </source>
</evidence>
<dbReference type="InterPro" id="IPR044698">
    <property type="entry name" value="VKOR/LTO1"/>
</dbReference>
<comment type="subcellular location">
    <subcellularLocation>
        <location evidence="1">Membrane</location>
        <topology evidence="1">Multi-pass membrane protein</topology>
    </subcellularLocation>
</comment>
<evidence type="ECO:0000256" key="3">
    <source>
        <dbReference type="ARBA" id="ARBA00022692"/>
    </source>
</evidence>
<comment type="caution">
    <text evidence="12">The sequence shown here is derived from an EMBL/GenBank/DDBJ whole genome shotgun (WGS) entry which is preliminary data.</text>
</comment>